<evidence type="ECO:0000313" key="2">
    <source>
        <dbReference type="Proteomes" id="UP000887013"/>
    </source>
</evidence>
<organism evidence="1 2">
    <name type="scientific">Nephila pilipes</name>
    <name type="common">Giant wood spider</name>
    <name type="synonym">Nephila maculata</name>
    <dbReference type="NCBI Taxonomy" id="299642"/>
    <lineage>
        <taxon>Eukaryota</taxon>
        <taxon>Metazoa</taxon>
        <taxon>Ecdysozoa</taxon>
        <taxon>Arthropoda</taxon>
        <taxon>Chelicerata</taxon>
        <taxon>Arachnida</taxon>
        <taxon>Araneae</taxon>
        <taxon>Araneomorphae</taxon>
        <taxon>Entelegynae</taxon>
        <taxon>Araneoidea</taxon>
        <taxon>Nephilidae</taxon>
        <taxon>Nephila</taxon>
    </lineage>
</organism>
<feature type="non-terminal residue" evidence="1">
    <location>
        <position position="1"/>
    </location>
</feature>
<gene>
    <name evidence="1" type="ORF">NPIL_17371</name>
</gene>
<dbReference type="EMBL" id="BMAW01038727">
    <property type="protein sequence ID" value="GFU53155.1"/>
    <property type="molecule type" value="Genomic_DNA"/>
</dbReference>
<comment type="caution">
    <text evidence="1">The sequence shown here is derived from an EMBL/GenBank/DDBJ whole genome shotgun (WGS) entry which is preliminary data.</text>
</comment>
<dbReference type="Proteomes" id="UP000887013">
    <property type="component" value="Unassembled WGS sequence"/>
</dbReference>
<name>A0A8X6UR47_NEPPI</name>
<dbReference type="AlphaFoldDB" id="A0A8X6UR47"/>
<accession>A0A8X6UR47</accession>
<protein>
    <submittedName>
        <fullName evidence="1">Uncharacterized protein</fullName>
    </submittedName>
</protein>
<proteinExistence type="predicted"/>
<sequence>LLTCCFEINQLEDVKTLVQLTCELIDIMNDWDVIVLAVCRADSIHWS</sequence>
<keyword evidence="2" id="KW-1185">Reference proteome</keyword>
<evidence type="ECO:0000313" key="1">
    <source>
        <dbReference type="EMBL" id="GFU53155.1"/>
    </source>
</evidence>
<reference evidence="1" key="1">
    <citation type="submission" date="2020-08" db="EMBL/GenBank/DDBJ databases">
        <title>Multicomponent nature underlies the extraordinary mechanical properties of spider dragline silk.</title>
        <authorList>
            <person name="Kono N."/>
            <person name="Nakamura H."/>
            <person name="Mori M."/>
            <person name="Yoshida Y."/>
            <person name="Ohtoshi R."/>
            <person name="Malay A.D."/>
            <person name="Moran D.A.P."/>
            <person name="Tomita M."/>
            <person name="Numata K."/>
            <person name="Arakawa K."/>
        </authorList>
    </citation>
    <scope>NUCLEOTIDE SEQUENCE</scope>
</reference>